<evidence type="ECO:0000256" key="3">
    <source>
        <dbReference type="ARBA" id="ARBA00022722"/>
    </source>
</evidence>
<keyword evidence="2" id="KW-0548">Nucleotidyltransferase</keyword>
<feature type="compositionally biased region" description="Low complexity" evidence="6">
    <location>
        <begin position="1691"/>
        <end position="1701"/>
    </location>
</feature>
<evidence type="ECO:0000256" key="6">
    <source>
        <dbReference type="SAM" id="MobiDB-lite"/>
    </source>
</evidence>
<dbReference type="InterPro" id="IPR043128">
    <property type="entry name" value="Rev_trsase/Diguanyl_cyclase"/>
</dbReference>
<dbReference type="PROSITE" id="PS50994">
    <property type="entry name" value="INTEGRASE"/>
    <property type="match status" value="1"/>
</dbReference>
<dbReference type="InterPro" id="IPR012337">
    <property type="entry name" value="RNaseH-like_sf"/>
</dbReference>
<dbReference type="Pfam" id="PF17921">
    <property type="entry name" value="Integrase_H2C2"/>
    <property type="match status" value="1"/>
</dbReference>
<evidence type="ECO:0000256" key="2">
    <source>
        <dbReference type="ARBA" id="ARBA00022695"/>
    </source>
</evidence>
<dbReference type="CDD" id="cd00303">
    <property type="entry name" value="retropepsin_like"/>
    <property type="match status" value="1"/>
</dbReference>
<sequence length="1717" mass="197924">MEATPKDQHSQHAPEENINAYRSMRDRMHQPRMSAPSCIVPPTEQLVIRPHIVPLLPTFHGMESENTYVHINEFEEDKAKIWLNSLRPRSIRTWTDLQAEFLKKFFPTHRTNGLKRQISNFSAKENEKFYECWERYMEAINACPHHGFDTWLLVSYFYDGMSSSMKQLLEMMCGGDFMSNNSEEAMDFLSYVAEVSREWDEPNAREVGRMKSQPNASNAKTGMYTVNENIDMKAKFAAMVRRLEELEMKKIREVHAISETPVQVMSCSICQSFEHLVEECPTILAKIDYLQYSISRLTNLNIVQEKGKFPSQPHKNPKGIHEVEAQEGESSQVREVKVVITLRSGKEVDLPTSKSEHEPESETEKEKREEIKGKRKRNSAKKEDLESTVNEELERTINQEDMMKKHTPPPFPQALHDKKGINNCKSPVKYKDLGCLIILVMIGKTCVGKALLDFGASVNLLPYSVYKKLGLGELKPTSITLSLADRSMKIPRGMIEDVLVQVDKFYYIVDFVVLDTNLVAIGTNCILIILGRPFLATSNTIINCGNGVMQLTFDNLVEEHCDHKMLEDLNESLGDLDEGLPEPSDLLATLPPWKRSEEILPLFNGEETQEAVKEESPKLILKPLPMELKYAYLEDNKQNPVVIFSSLTTIQEDCLLEVLRRYSSWVSPTQVMPKKSGITVVQNDKKLNAVTRKNHLSLPFIDQVLERVFGHPFYCFLDGYFGYFQIEIVVEDQGKTTFACPFGTYAYRRMPFGLCNAPATFQICMLSIFSSMVERIMEVFMDDITVYGDAFDECLFNLEAVLNRHIEKDLVLNWEKCHFMVPQGIVLGHIISKKDIEVNKAKVELIVKLPSPTTIKGVRQFLGHAGFYRRFIKDFSKLARPLCELLVKDAKFVWDDRCQWSFEEVKLFLTIASIVRAPNWKLPFEVMCDANDFAIGAVLGQREDGKPYVIYYASKMLNETQRNYTTTEKELLAVVFALNKFQAYLIKDEKRVENVAADHLSRLAIAHNSHSLPINDDFPEESLMLIEAAPWYAHIANYLVTEEVPSEWKTQDKKHFFAKIHAYYWEEPFLFKYYADQIIRKCILEQEQQRILSHCHESTCGGHFASQKTTMKVLQSGFCWPSLFKDAHTMCRSYDKCQRLGKLTRKNMMPLNPILIVDLFYVWGIDFMRPFPMSFGYSYILVGVDYVFRWVEAISCKCNDHRVVLKFLKENIFSRFGVPKAIISDGGTHFCNKPFETLLAKYEVKHKVATPYHPQTSGQVELANREIKNILMKVVNTRRRYWFVKLRDSLWAYKTTYKTILGMSPYRLVYGKACHLPVEVQYKAWWVDSKTDGKTFQIYLKEEKQSLSHALQKFRREAIPTLQYLASKGQEPHFHRIRHLKPFRPRPFHLLRVRCPLILLSADTQQGDHRLLHPLSHQYVAFHLRELGLQALERRLGIHSLILRSLPILSVLPTSHRKSLSRGLWLPRRPLRRYHFERLMTPREFFYPRVAMDFYQSMTTQGARSLTTIHFSIDGRQGILEARHIAEALHIPYEPVDLTHFREWSPKSQRDMVRILSRRTSGDSVFLRKELPSGTLLPQQDEFPTESVPPAPAAPPMPEATSTAPPTTPAPSIPPSTLSTSKAFITIFATEFRAMVHLFQTLTITHNALFRQMVDIHAQQDQHIAILRQIQQHLGLLPPPQTDIPGPLEPIAPVEETTPAEETTKPMSRLRPLTRQP</sequence>
<dbReference type="Pfam" id="PF03732">
    <property type="entry name" value="Retrotrans_gag"/>
    <property type="match status" value="1"/>
</dbReference>
<dbReference type="InterPro" id="IPR000477">
    <property type="entry name" value="RT_dom"/>
</dbReference>
<dbReference type="InterPro" id="IPR021109">
    <property type="entry name" value="Peptidase_aspartic_dom_sf"/>
</dbReference>
<feature type="region of interest" description="Disordered" evidence="6">
    <location>
        <begin position="347"/>
        <end position="390"/>
    </location>
</feature>
<dbReference type="InterPro" id="IPR050951">
    <property type="entry name" value="Retrovirus_Pol_polyprotein"/>
</dbReference>
<dbReference type="SUPFAM" id="SSF56672">
    <property type="entry name" value="DNA/RNA polymerases"/>
    <property type="match status" value="1"/>
</dbReference>
<reference evidence="8" key="1">
    <citation type="journal article" date="2007" name="PLoS ONE">
        <title>The first genome sequence of an elite grapevine cultivar (Pinot noir Vitis vinifera L.): coping with a highly heterozygous genome.</title>
        <authorList>
            <person name="Velasco R."/>
            <person name="Zharkikh A."/>
            <person name="Troggio M."/>
            <person name="Cartwright D.A."/>
            <person name="Cestaro A."/>
            <person name="Pruss D."/>
            <person name="Pindo M."/>
            <person name="FitzGerald L.M."/>
            <person name="Vezzulli S."/>
            <person name="Reid J."/>
            <person name="Malacarne G."/>
            <person name="Iliev D."/>
            <person name="Coppola G."/>
            <person name="Wardell B."/>
            <person name="Micheletti D."/>
            <person name="Macalma T."/>
            <person name="Facci M."/>
            <person name="Mitchell J.T."/>
            <person name="Perazzolli M."/>
            <person name="Eldredge G."/>
            <person name="Gatto P."/>
            <person name="Oyzerski R."/>
            <person name="Moretto M."/>
            <person name="Gutin N."/>
            <person name="Stefanini M."/>
            <person name="Chen Y."/>
            <person name="Segala C."/>
            <person name="Davenport C."/>
            <person name="Dematte L."/>
            <person name="Mraz A."/>
            <person name="Battilana J."/>
            <person name="Stormo K."/>
            <person name="Costa F."/>
            <person name="Tao Q."/>
            <person name="Si-Ammour A."/>
            <person name="Harkins T."/>
            <person name="Lackey A."/>
            <person name="Perbost C."/>
            <person name="Taillon B."/>
            <person name="Stella A."/>
            <person name="Solovyev V."/>
            <person name="Fawcett J.A."/>
            <person name="Sterck L."/>
            <person name="Vandepoele K."/>
            <person name="Grando S.M."/>
            <person name="Toppo S."/>
            <person name="Moser C."/>
            <person name="Lanchbury J."/>
            <person name="Bogden R."/>
            <person name="Skolnick M."/>
            <person name="Sgaramella V."/>
            <person name="Bhatnagar S.K."/>
            <person name="Fontana P."/>
            <person name="Gutin A."/>
            <person name="Van de Peer Y."/>
            <person name="Salamini F."/>
            <person name="Viola R."/>
        </authorList>
    </citation>
    <scope>NUCLEOTIDE SEQUENCE</scope>
</reference>
<dbReference type="InterPro" id="IPR036397">
    <property type="entry name" value="RNaseH_sf"/>
</dbReference>
<dbReference type="GO" id="GO:0015074">
    <property type="term" value="P:DNA integration"/>
    <property type="evidence" value="ECO:0007669"/>
    <property type="project" value="InterPro"/>
</dbReference>
<dbReference type="Gene3D" id="3.10.10.10">
    <property type="entry name" value="HIV Type 1 Reverse Transcriptase, subunit A, domain 1"/>
    <property type="match status" value="1"/>
</dbReference>
<keyword evidence="4" id="KW-0255">Endonuclease</keyword>
<dbReference type="EMBL" id="AM425297">
    <property type="protein sequence ID" value="CAN62404.1"/>
    <property type="molecule type" value="Genomic_DNA"/>
</dbReference>
<dbReference type="GO" id="GO:0004519">
    <property type="term" value="F:endonuclease activity"/>
    <property type="evidence" value="ECO:0007669"/>
    <property type="project" value="UniProtKB-KW"/>
</dbReference>
<gene>
    <name evidence="8" type="ORF">VITISV_000409</name>
</gene>
<dbReference type="InterPro" id="IPR043502">
    <property type="entry name" value="DNA/RNA_pol_sf"/>
</dbReference>
<dbReference type="SUPFAM" id="SSF53098">
    <property type="entry name" value="Ribonuclease H-like"/>
    <property type="match status" value="1"/>
</dbReference>
<dbReference type="InterPro" id="IPR041577">
    <property type="entry name" value="RT_RNaseH_2"/>
</dbReference>
<evidence type="ECO:0000256" key="4">
    <source>
        <dbReference type="ARBA" id="ARBA00022759"/>
    </source>
</evidence>
<dbReference type="Pfam" id="PF00078">
    <property type="entry name" value="RVT_1"/>
    <property type="match status" value="1"/>
</dbReference>
<dbReference type="Gene3D" id="3.30.70.270">
    <property type="match status" value="2"/>
</dbReference>
<accession>A5AFC7</accession>
<dbReference type="GO" id="GO:0003676">
    <property type="term" value="F:nucleic acid binding"/>
    <property type="evidence" value="ECO:0007669"/>
    <property type="project" value="InterPro"/>
</dbReference>
<feature type="compositionally biased region" description="Pro residues" evidence="6">
    <location>
        <begin position="1587"/>
        <end position="1598"/>
    </location>
</feature>
<dbReference type="FunFam" id="3.10.20.370:FF:000001">
    <property type="entry name" value="Retrovirus-related Pol polyprotein from transposon 17.6-like protein"/>
    <property type="match status" value="1"/>
</dbReference>
<dbReference type="Pfam" id="PF17919">
    <property type="entry name" value="RT_RNaseH_2"/>
    <property type="match status" value="1"/>
</dbReference>
<proteinExistence type="predicted"/>
<dbReference type="Pfam" id="PF00665">
    <property type="entry name" value="rve"/>
    <property type="match status" value="1"/>
</dbReference>
<dbReference type="Gene3D" id="1.10.340.70">
    <property type="match status" value="1"/>
</dbReference>
<dbReference type="FunFam" id="3.30.70.270:FF:000020">
    <property type="entry name" value="Transposon Tf2-6 polyprotein-like Protein"/>
    <property type="match status" value="1"/>
</dbReference>
<evidence type="ECO:0000259" key="7">
    <source>
        <dbReference type="PROSITE" id="PS50994"/>
    </source>
</evidence>
<dbReference type="PANTHER" id="PTHR37984">
    <property type="entry name" value="PROTEIN CBG26694"/>
    <property type="match status" value="1"/>
</dbReference>
<keyword evidence="1" id="KW-0808">Transferase</keyword>
<keyword evidence="5" id="KW-0511">Multifunctional enzyme</keyword>
<dbReference type="GO" id="GO:0016779">
    <property type="term" value="F:nucleotidyltransferase activity"/>
    <property type="evidence" value="ECO:0007669"/>
    <property type="project" value="UniProtKB-KW"/>
</dbReference>
<feature type="region of interest" description="Disordered" evidence="6">
    <location>
        <begin position="1683"/>
        <end position="1717"/>
    </location>
</feature>
<keyword evidence="4" id="KW-0378">Hydrolase</keyword>
<name>A5AFC7_VITVI</name>
<dbReference type="Gene3D" id="2.40.70.10">
    <property type="entry name" value="Acid Proteases"/>
    <property type="match status" value="1"/>
</dbReference>
<keyword evidence="3" id="KW-0540">Nuclease</keyword>
<dbReference type="Gene3D" id="3.30.420.10">
    <property type="entry name" value="Ribonuclease H-like superfamily/Ribonuclease H"/>
    <property type="match status" value="1"/>
</dbReference>
<feature type="domain" description="Integrase catalytic" evidence="7">
    <location>
        <begin position="1149"/>
        <end position="1313"/>
    </location>
</feature>
<evidence type="ECO:0000256" key="5">
    <source>
        <dbReference type="ARBA" id="ARBA00023268"/>
    </source>
</evidence>
<dbReference type="InterPro" id="IPR001584">
    <property type="entry name" value="Integrase_cat-core"/>
</dbReference>
<feature type="region of interest" description="Disordered" evidence="6">
    <location>
        <begin position="1576"/>
        <end position="1617"/>
    </location>
</feature>
<dbReference type="InterPro" id="IPR005162">
    <property type="entry name" value="Retrotrans_gag_dom"/>
</dbReference>
<dbReference type="SUPFAM" id="SSF50630">
    <property type="entry name" value="Acid proteases"/>
    <property type="match status" value="1"/>
</dbReference>
<dbReference type="CDD" id="cd01647">
    <property type="entry name" value="RT_LTR"/>
    <property type="match status" value="1"/>
</dbReference>
<feature type="compositionally biased region" description="Basic and acidic residues" evidence="6">
    <location>
        <begin position="347"/>
        <end position="372"/>
    </location>
</feature>
<evidence type="ECO:0000313" key="8">
    <source>
        <dbReference type="EMBL" id="CAN62404.1"/>
    </source>
</evidence>
<protein>
    <recommendedName>
        <fullName evidence="7">Integrase catalytic domain-containing protein</fullName>
    </recommendedName>
</protein>
<dbReference type="PANTHER" id="PTHR37984:SF5">
    <property type="entry name" value="PROTEIN NYNRIN-LIKE"/>
    <property type="match status" value="1"/>
</dbReference>
<organism evidence="8">
    <name type="scientific">Vitis vinifera</name>
    <name type="common">Grape</name>
    <dbReference type="NCBI Taxonomy" id="29760"/>
    <lineage>
        <taxon>Eukaryota</taxon>
        <taxon>Viridiplantae</taxon>
        <taxon>Streptophyta</taxon>
        <taxon>Embryophyta</taxon>
        <taxon>Tracheophyta</taxon>
        <taxon>Spermatophyta</taxon>
        <taxon>Magnoliopsida</taxon>
        <taxon>eudicotyledons</taxon>
        <taxon>Gunneridae</taxon>
        <taxon>Pentapetalae</taxon>
        <taxon>rosids</taxon>
        <taxon>Vitales</taxon>
        <taxon>Vitaceae</taxon>
        <taxon>Viteae</taxon>
        <taxon>Vitis</taxon>
    </lineage>
</organism>
<evidence type="ECO:0000256" key="1">
    <source>
        <dbReference type="ARBA" id="ARBA00022679"/>
    </source>
</evidence>
<dbReference type="InterPro" id="IPR041588">
    <property type="entry name" value="Integrase_H2C2"/>
</dbReference>